<evidence type="ECO:0000256" key="3">
    <source>
        <dbReference type="ARBA" id="ARBA00038122"/>
    </source>
</evidence>
<dbReference type="PANTHER" id="PTHR14491:SF8">
    <property type="entry name" value="ANKYRIN REPEAT DOMAIN-CONTAINING PROTEIN SOWAHD"/>
    <property type="match status" value="1"/>
</dbReference>
<evidence type="ECO:0000256" key="2">
    <source>
        <dbReference type="ARBA" id="ARBA00023043"/>
    </source>
</evidence>
<dbReference type="PROSITE" id="PS50297">
    <property type="entry name" value="ANK_REP_REGION"/>
    <property type="match status" value="1"/>
</dbReference>
<sequence>GDADDILRLLELDPGLLSRRDPVTGFGVLHWLAKHGHPESFARVVSRAREKGRPVDVNVPTASGGLTPLHVAALQGHEPLLEALVATHGVDGSLRDHGGRKAWHYLRADAPRELKELAGASEDDLLQVCSHNTNNS</sequence>
<evidence type="ECO:0000313" key="6">
    <source>
        <dbReference type="Proteomes" id="UP000653271"/>
    </source>
</evidence>
<dbReference type="InterPro" id="IPR002110">
    <property type="entry name" value="Ankyrin_rpt"/>
</dbReference>
<protein>
    <submittedName>
        <fullName evidence="5">SWAHD protein</fullName>
    </submittedName>
</protein>
<keyword evidence="2 4" id="KW-0040">ANK repeat</keyword>
<dbReference type="EMBL" id="WAAB01011688">
    <property type="protein sequence ID" value="NWH75179.1"/>
    <property type="molecule type" value="Genomic_DNA"/>
</dbReference>
<dbReference type="Pfam" id="PF12796">
    <property type="entry name" value="Ank_2"/>
    <property type="match status" value="1"/>
</dbReference>
<organism evidence="5 6">
    <name type="scientific">Piaya cayana</name>
    <name type="common">Common squirrel cuckoo</name>
    <dbReference type="NCBI Taxonomy" id="33601"/>
    <lineage>
        <taxon>Eukaryota</taxon>
        <taxon>Metazoa</taxon>
        <taxon>Chordata</taxon>
        <taxon>Craniata</taxon>
        <taxon>Vertebrata</taxon>
        <taxon>Euteleostomi</taxon>
        <taxon>Archelosauria</taxon>
        <taxon>Archosauria</taxon>
        <taxon>Dinosauria</taxon>
        <taxon>Saurischia</taxon>
        <taxon>Theropoda</taxon>
        <taxon>Coelurosauria</taxon>
        <taxon>Aves</taxon>
        <taxon>Neognathae</taxon>
        <taxon>Neoaves</taxon>
        <taxon>Otidimorphae</taxon>
        <taxon>Cuculiformes</taxon>
        <taxon>Coccyzidae</taxon>
        <taxon>Piaya</taxon>
    </lineage>
</organism>
<comment type="similarity">
    <text evidence="3">Belongs to the SOWAH family.</text>
</comment>
<dbReference type="PROSITE" id="PS50088">
    <property type="entry name" value="ANK_REPEAT"/>
    <property type="match status" value="1"/>
</dbReference>
<dbReference type="AlphaFoldDB" id="A0A850XAP5"/>
<gene>
    <name evidence="5" type="primary">Sowahd_0</name>
    <name evidence="5" type="ORF">PIACAY_R11056</name>
</gene>
<proteinExistence type="inferred from homology"/>
<dbReference type="Gene3D" id="1.25.40.20">
    <property type="entry name" value="Ankyrin repeat-containing domain"/>
    <property type="match status" value="1"/>
</dbReference>
<comment type="caution">
    <text evidence="5">The sequence shown here is derived from an EMBL/GenBank/DDBJ whole genome shotgun (WGS) entry which is preliminary data.</text>
</comment>
<evidence type="ECO:0000256" key="4">
    <source>
        <dbReference type="PROSITE-ProRule" id="PRU00023"/>
    </source>
</evidence>
<dbReference type="Proteomes" id="UP000653271">
    <property type="component" value="Unassembled WGS sequence"/>
</dbReference>
<dbReference type="PANTHER" id="PTHR14491">
    <property type="entry name" value="SOSONDOWAH, ISOFORM G"/>
    <property type="match status" value="1"/>
</dbReference>
<feature type="repeat" description="ANK" evidence="4">
    <location>
        <begin position="64"/>
        <end position="97"/>
    </location>
</feature>
<dbReference type="SUPFAM" id="SSF48403">
    <property type="entry name" value="Ankyrin repeat"/>
    <property type="match status" value="1"/>
</dbReference>
<feature type="non-terminal residue" evidence="5">
    <location>
        <position position="136"/>
    </location>
</feature>
<feature type="non-terminal residue" evidence="5">
    <location>
        <position position="1"/>
    </location>
</feature>
<name>A0A850XAP5_PIACA</name>
<evidence type="ECO:0000313" key="5">
    <source>
        <dbReference type="EMBL" id="NWH75179.1"/>
    </source>
</evidence>
<reference evidence="5" key="1">
    <citation type="submission" date="2019-09" db="EMBL/GenBank/DDBJ databases">
        <title>Bird 10,000 Genomes (B10K) Project - Family phase.</title>
        <authorList>
            <person name="Zhang G."/>
        </authorList>
    </citation>
    <scope>NUCLEOTIDE SEQUENCE</scope>
    <source>
        <strain evidence="5">B10K-DU-008-47</strain>
        <tissue evidence="5">Mixed tissue sample</tissue>
    </source>
</reference>
<dbReference type="OrthoDB" id="60433at2759"/>
<dbReference type="InterPro" id="IPR036770">
    <property type="entry name" value="Ankyrin_rpt-contain_sf"/>
</dbReference>
<evidence type="ECO:0000256" key="1">
    <source>
        <dbReference type="ARBA" id="ARBA00022737"/>
    </source>
</evidence>
<keyword evidence="6" id="KW-1185">Reference proteome</keyword>
<keyword evidence="1" id="KW-0677">Repeat</keyword>
<accession>A0A850XAP5</accession>